<evidence type="ECO:0000313" key="1">
    <source>
        <dbReference type="EMBL" id="MEC6897187.1"/>
    </source>
</evidence>
<dbReference type="RefSeq" id="WP_080157272.1">
    <property type="nucleotide sequence ID" value="NZ_FUZI01000003.1"/>
</dbReference>
<protein>
    <submittedName>
        <fullName evidence="2">Uncharacterized protein</fullName>
    </submittedName>
</protein>
<organism evidence="2 3">
    <name type="scientific">Photobacterium piscicola</name>
    <dbReference type="NCBI Taxonomy" id="1378299"/>
    <lineage>
        <taxon>Bacteria</taxon>
        <taxon>Pseudomonadati</taxon>
        <taxon>Pseudomonadota</taxon>
        <taxon>Gammaproteobacteria</taxon>
        <taxon>Vibrionales</taxon>
        <taxon>Vibrionaceae</taxon>
        <taxon>Photobacterium</taxon>
    </lineage>
</organism>
<sequence length="126" mass="13850">MDIITALKNVEALANGVNPITGETLPEYSPYNDPEVIRSLFTMMTLVKTAQKGKMSIDNKRRINLAKGLPKNAGLAWTNNERDELIAAFNNGALINELSEIHGRTKGAITSELKKQGLIEDIKKSI</sequence>
<accession>A0A1T5I096</accession>
<evidence type="ECO:0000313" key="4">
    <source>
        <dbReference type="Proteomes" id="UP001339429"/>
    </source>
</evidence>
<reference evidence="2 3" key="1">
    <citation type="submission" date="2017-02" db="EMBL/GenBank/DDBJ databases">
        <authorList>
            <person name="Peterson S.W."/>
        </authorList>
    </citation>
    <scope>NUCLEOTIDE SEQUENCE [LARGE SCALE GENOMIC DNA]</scope>
    <source>
        <strain evidence="3">type strain: NCCB 100098</strain>
        <strain evidence="2">Type strain: NCCB 100098</strain>
    </source>
</reference>
<evidence type="ECO:0000313" key="3">
    <source>
        <dbReference type="Proteomes" id="UP000189966"/>
    </source>
</evidence>
<dbReference type="Proteomes" id="UP000189966">
    <property type="component" value="Unassembled WGS sequence"/>
</dbReference>
<evidence type="ECO:0000313" key="2">
    <source>
        <dbReference type="EMBL" id="SKC32376.1"/>
    </source>
</evidence>
<name>A0A1T5I096_9GAMM</name>
<dbReference type="OrthoDB" id="6637817at2"/>
<dbReference type="EMBL" id="FUZI01000003">
    <property type="protein sequence ID" value="SKC32376.1"/>
    <property type="molecule type" value="Genomic_DNA"/>
</dbReference>
<dbReference type="Proteomes" id="UP001339429">
    <property type="component" value="Unassembled WGS sequence"/>
</dbReference>
<keyword evidence="4" id="KW-1185">Reference proteome</keyword>
<proteinExistence type="predicted"/>
<reference evidence="1 4" key="2">
    <citation type="submission" date="2024-01" db="EMBL/GenBank/DDBJ databases">
        <title>Active colonisers of the gastrointestinal tract of Atlantic salmon farmed in a warm water region.</title>
        <authorList>
            <person name="Bowman J.P."/>
        </authorList>
    </citation>
    <scope>NUCLEOTIDE SEQUENCE [LARGE SCALE GENOMIC DNA]</scope>
    <source>
        <strain evidence="1 4">S4MW1</strain>
    </source>
</reference>
<gene>
    <name evidence="2" type="ORF">CZ809_01892</name>
    <name evidence="1" type="ORF">VXS00_00780</name>
</gene>
<dbReference type="EMBL" id="JAYXUD010000001">
    <property type="protein sequence ID" value="MEC6897187.1"/>
    <property type="molecule type" value="Genomic_DNA"/>
</dbReference>
<dbReference type="AlphaFoldDB" id="A0A1T5I096"/>